<evidence type="ECO:0000256" key="2">
    <source>
        <dbReference type="ARBA" id="ARBA00022737"/>
    </source>
</evidence>
<evidence type="ECO:0000259" key="5">
    <source>
        <dbReference type="Pfam" id="PF23598"/>
    </source>
</evidence>
<dbReference type="Pfam" id="PF23598">
    <property type="entry name" value="LRR_14"/>
    <property type="match status" value="1"/>
</dbReference>
<dbReference type="SMART" id="SM00364">
    <property type="entry name" value="LRR_BAC"/>
    <property type="match status" value="7"/>
</dbReference>
<dbReference type="SUPFAM" id="SSF52058">
    <property type="entry name" value="L domain-like"/>
    <property type="match status" value="1"/>
</dbReference>
<evidence type="ECO:0000313" key="6">
    <source>
        <dbReference type="EMBL" id="KAK2989752.1"/>
    </source>
</evidence>
<keyword evidence="2" id="KW-0677">Repeat</keyword>
<dbReference type="InterPro" id="IPR055414">
    <property type="entry name" value="LRR_R13L4/SHOC2-like"/>
</dbReference>
<feature type="coiled-coil region" evidence="4">
    <location>
        <begin position="153"/>
        <end position="180"/>
    </location>
</feature>
<dbReference type="SMART" id="SM00369">
    <property type="entry name" value="LRR_TYP"/>
    <property type="match status" value="8"/>
</dbReference>
<dbReference type="EMBL" id="JAVXUO010000708">
    <property type="protein sequence ID" value="KAK2989752.1"/>
    <property type="molecule type" value="Genomic_DNA"/>
</dbReference>
<reference evidence="6" key="1">
    <citation type="submission" date="2022-12" db="EMBL/GenBank/DDBJ databases">
        <title>Draft genome assemblies for two species of Escallonia (Escalloniales).</title>
        <authorList>
            <person name="Chanderbali A."/>
            <person name="Dervinis C."/>
            <person name="Anghel I."/>
            <person name="Soltis D."/>
            <person name="Soltis P."/>
            <person name="Zapata F."/>
        </authorList>
    </citation>
    <scope>NUCLEOTIDE SEQUENCE</scope>
    <source>
        <strain evidence="6">UCBG92.1500</strain>
        <tissue evidence="6">Leaf</tissue>
    </source>
</reference>
<dbReference type="InterPro" id="IPR050216">
    <property type="entry name" value="LRR_domain-containing"/>
</dbReference>
<dbReference type="Proteomes" id="UP001187471">
    <property type="component" value="Unassembled WGS sequence"/>
</dbReference>
<dbReference type="PROSITE" id="PS51450">
    <property type="entry name" value="LRR"/>
    <property type="match status" value="3"/>
</dbReference>
<gene>
    <name evidence="6" type="ORF">RJ640_030245</name>
</gene>
<feature type="domain" description="Disease resistance R13L4/SHOC-2-like LRR" evidence="5">
    <location>
        <begin position="352"/>
        <end position="453"/>
    </location>
</feature>
<comment type="similarity">
    <text evidence="3">Belongs to the SHOC2 family.</text>
</comment>
<evidence type="ECO:0000313" key="7">
    <source>
        <dbReference type="Proteomes" id="UP001187471"/>
    </source>
</evidence>
<accession>A0AA88RIJ5</accession>
<dbReference type="InterPro" id="IPR003591">
    <property type="entry name" value="Leu-rich_rpt_typical-subtyp"/>
</dbReference>
<dbReference type="InterPro" id="IPR001611">
    <property type="entry name" value="Leu-rich_rpt"/>
</dbReference>
<dbReference type="Pfam" id="PF13855">
    <property type="entry name" value="LRR_8"/>
    <property type="match status" value="1"/>
</dbReference>
<evidence type="ECO:0000256" key="4">
    <source>
        <dbReference type="SAM" id="Coils"/>
    </source>
</evidence>
<evidence type="ECO:0000256" key="1">
    <source>
        <dbReference type="ARBA" id="ARBA00022614"/>
    </source>
</evidence>
<name>A0AA88RIJ5_9ASTE</name>
<dbReference type="InterPro" id="IPR032675">
    <property type="entry name" value="LRR_dom_sf"/>
</dbReference>
<dbReference type="FunFam" id="3.80.10.10:FF:000746">
    <property type="entry name" value="Plant intracellular Ras-group-related LRR protein 2"/>
    <property type="match status" value="1"/>
</dbReference>
<keyword evidence="7" id="KW-1185">Reference proteome</keyword>
<dbReference type="GO" id="GO:0006952">
    <property type="term" value="P:defense response"/>
    <property type="evidence" value="ECO:0007669"/>
    <property type="project" value="UniProtKB-ARBA"/>
</dbReference>
<dbReference type="PANTHER" id="PTHR48051">
    <property type="match status" value="1"/>
</dbReference>
<dbReference type="GO" id="GO:0051707">
    <property type="term" value="P:response to other organism"/>
    <property type="evidence" value="ECO:0007669"/>
    <property type="project" value="UniProtKB-ARBA"/>
</dbReference>
<dbReference type="Gene3D" id="3.80.10.10">
    <property type="entry name" value="Ribonuclease Inhibitor"/>
    <property type="match status" value="1"/>
</dbReference>
<dbReference type="PRINTS" id="PR00019">
    <property type="entry name" value="LEURICHRPT"/>
</dbReference>
<proteinExistence type="inferred from homology"/>
<comment type="caution">
    <text evidence="6">The sequence shown here is derived from an EMBL/GenBank/DDBJ whole genome shotgun (WGS) entry which is preliminary data.</text>
</comment>
<dbReference type="GO" id="GO:0005737">
    <property type="term" value="C:cytoplasm"/>
    <property type="evidence" value="ECO:0007669"/>
    <property type="project" value="TreeGrafter"/>
</dbReference>
<organism evidence="6 7">
    <name type="scientific">Escallonia rubra</name>
    <dbReference type="NCBI Taxonomy" id="112253"/>
    <lineage>
        <taxon>Eukaryota</taxon>
        <taxon>Viridiplantae</taxon>
        <taxon>Streptophyta</taxon>
        <taxon>Embryophyta</taxon>
        <taxon>Tracheophyta</taxon>
        <taxon>Spermatophyta</taxon>
        <taxon>Magnoliopsida</taxon>
        <taxon>eudicotyledons</taxon>
        <taxon>Gunneridae</taxon>
        <taxon>Pentapetalae</taxon>
        <taxon>asterids</taxon>
        <taxon>campanulids</taxon>
        <taxon>Escalloniales</taxon>
        <taxon>Escalloniaceae</taxon>
        <taxon>Escallonia</taxon>
    </lineage>
</organism>
<keyword evidence="1" id="KW-0433">Leucine-rich repeat</keyword>
<keyword evidence="4" id="KW-0175">Coiled coil</keyword>
<protein>
    <recommendedName>
        <fullName evidence="5">Disease resistance R13L4/SHOC-2-like LRR domain-containing protein</fullName>
    </recommendedName>
</protein>
<dbReference type="AlphaFoldDB" id="A0AA88RIJ5"/>
<dbReference type="PANTHER" id="PTHR48051:SF54">
    <property type="entry name" value="LEUCINE-RICH REPEAT-CONTAINING PROTEIN"/>
    <property type="match status" value="1"/>
</dbReference>
<sequence>MDPNPNTFPILSYVMSKLPSIGPRRAPAADFDVEQPHPLAAPEFPEPRFELSERMPRLDDPGVAAAMRAAVADVAQTRSVLQTLGERPDHEAVDAARAKVAEIEASLSKRLEEIVLSPRPAEVDRAAWRAGLAETGEESRDGAERERQAYKAVISMDEMHEAYEKLLKDAEERLERIYQAAVEGGDYAAAAAGGSEEGVGEEVYEEVVGILQDAGKGVERIDLSGRRLRVLPEAFGMIRSLVVLNLASNQLERLGITYSLLFASNIWLTHAWEQAIPDSVAGLENLEELNLSSNLLTSLPDSIGMLCSLKILNVSSNKLASLPDSICRCRSLVELDASFNNLTYLPTNLGYELVNLRKLFVQLNKIRSLPTSIGEMLSLRILDVHFNELRGLPLTIGRLANLEILNLSSNFSDLTELPDTIGDLTSLKELDLSNNQIHALPDTFGRLDNLTKLNLEENPIVIPPKEVVNEGVEAVKYYMSKRWLDILVEEEQKSMLEVKEQTQTGWLTRSTSWLSNTVSGVSGSLSGYLGAREKSNLDPYLNQQL</sequence>
<evidence type="ECO:0000256" key="3">
    <source>
        <dbReference type="ARBA" id="ARBA00023786"/>
    </source>
</evidence>